<dbReference type="RefSeq" id="WP_108385542.1">
    <property type="nucleotide sequence ID" value="NZ_QBUD01000002.1"/>
</dbReference>
<evidence type="ECO:0000313" key="2">
    <source>
        <dbReference type="Proteomes" id="UP000244523"/>
    </source>
</evidence>
<gene>
    <name evidence="1" type="ORF">C8N45_102434</name>
</gene>
<organism evidence="1 2">
    <name type="scientific">Yoonia sediminilitoris</name>
    <dbReference type="NCBI Taxonomy" id="1286148"/>
    <lineage>
        <taxon>Bacteria</taxon>
        <taxon>Pseudomonadati</taxon>
        <taxon>Pseudomonadota</taxon>
        <taxon>Alphaproteobacteria</taxon>
        <taxon>Rhodobacterales</taxon>
        <taxon>Paracoccaceae</taxon>
        <taxon>Yoonia</taxon>
    </lineage>
</organism>
<dbReference type="Proteomes" id="UP000244523">
    <property type="component" value="Unassembled WGS sequence"/>
</dbReference>
<name>A0A2T6KMH5_9RHOB</name>
<dbReference type="EMBL" id="QBUD01000002">
    <property type="protein sequence ID" value="PUB17422.1"/>
    <property type="molecule type" value="Genomic_DNA"/>
</dbReference>
<dbReference type="AlphaFoldDB" id="A0A2T6KMH5"/>
<dbReference type="OrthoDB" id="7848123at2"/>
<keyword evidence="2" id="KW-1185">Reference proteome</keyword>
<accession>A0A2T6KMH5</accession>
<proteinExistence type="predicted"/>
<dbReference type="NCBIfam" id="TIGR03054">
    <property type="entry name" value="photo_alph_chp1"/>
    <property type="match status" value="1"/>
</dbReference>
<evidence type="ECO:0000313" key="1">
    <source>
        <dbReference type="EMBL" id="PUB17422.1"/>
    </source>
</evidence>
<reference evidence="1 2" key="1">
    <citation type="submission" date="2018-04" db="EMBL/GenBank/DDBJ databases">
        <title>Genomic Encyclopedia of Archaeal and Bacterial Type Strains, Phase II (KMG-II): from individual species to whole genera.</title>
        <authorList>
            <person name="Goeker M."/>
        </authorList>
    </citation>
    <scope>NUCLEOTIDE SEQUENCE [LARGE SCALE GENOMIC DNA]</scope>
    <source>
        <strain evidence="1 2">DSM 29955</strain>
    </source>
</reference>
<dbReference type="InterPro" id="IPR017495">
    <property type="entry name" value="PuhC"/>
</dbReference>
<comment type="caution">
    <text evidence="1">The sequence shown here is derived from an EMBL/GenBank/DDBJ whole genome shotgun (WGS) entry which is preliminary data.</text>
</comment>
<sequence>MSLAKQMRHRDKEMVPKILVQGMFALMFSSLALVAFAQWSGAPQQGVLVEAPVVQSLDIVMTGDRQGTYQVYDTNGALLATSTEDKAGFIGVLGRSIERERSVRSLPLDAPMQVVRRDNGHIAVLDGSTDSVYELIGYGADNVAAFANLLN</sequence>
<protein>
    <submittedName>
        <fullName evidence="1">Putative photosynthetic complex assembly protein</fullName>
    </submittedName>
</protein>